<dbReference type="SMART" id="SM00248">
    <property type="entry name" value="ANK"/>
    <property type="match status" value="1"/>
</dbReference>
<dbReference type="PROSITE" id="PS50088">
    <property type="entry name" value="ANK_REPEAT"/>
    <property type="match status" value="1"/>
</dbReference>
<dbReference type="InterPro" id="IPR036770">
    <property type="entry name" value="Ankyrin_rpt-contain_sf"/>
</dbReference>
<dbReference type="SUPFAM" id="SSF48403">
    <property type="entry name" value="Ankyrin repeat"/>
    <property type="match status" value="1"/>
</dbReference>
<dbReference type="SMR" id="A0A0G2Y7Z7"/>
<accession>E3VXQ8</accession>
<gene>
    <name evidence="1" type="primary">L38</name>
    <name evidence="2" type="ORF">MIMI_L38</name>
</gene>
<dbReference type="RefSeq" id="YP_003986519.1">
    <property type="nucleotide sequence ID" value="NC_014649.1"/>
</dbReference>
<organismHost>
    <name type="scientific">Acanthamoeba polyphaga</name>
    <name type="common">Amoeba</name>
    <dbReference type="NCBI Taxonomy" id="5757"/>
</organismHost>
<evidence type="ECO:0000313" key="3">
    <source>
        <dbReference type="EMBL" id="AKI80684.1"/>
    </source>
</evidence>
<evidence type="ECO:0000313" key="6">
    <source>
        <dbReference type="Proteomes" id="UP000274448"/>
    </source>
</evidence>
<protein>
    <submittedName>
        <fullName evidence="2">Ankyrin-containing protein</fullName>
    </submittedName>
    <submittedName>
        <fullName evidence="1">Putative ankyrin repeat protein</fullName>
    </submittedName>
</protein>
<sequence length="189" mass="22390">MVTYISFIGESQFNFYFASKKFFRLTKYFRDPINSKKFENLIKQAIIRKLPHIVNYISMIIKNNKPEFNNKLFDNLGINEYFRQCVKHNIYNAIDYFVSKDINTVNEYGKTPLITAIKSGNCIMVKKLIDYGADFNKNKIYKLAFDHRHNDIFIFLIDKKIESDKTYNKIRNNFGSICNTNINELVESK</sequence>
<dbReference type="Proteomes" id="UP000274448">
    <property type="component" value="Segment"/>
</dbReference>
<reference evidence="2 5" key="1">
    <citation type="journal article" date="2011" name="Proc. Natl. Acad. Sci. U.S.A.">
        <title>Mimivirus shows dramatic genome reduction after intraamoebal culture.</title>
        <authorList>
            <person name="Boyer M."/>
            <person name="Azza S."/>
            <person name="Barrassi L."/>
            <person name="Klose T."/>
            <person name="Campocasso A."/>
            <person name="Pagnier I."/>
            <person name="Fournous G."/>
            <person name="Borg A."/>
            <person name="Robert C."/>
            <person name="Zhang X."/>
            <person name="Desnues C."/>
            <person name="Henrissat B."/>
            <person name="Rossmann M.G."/>
            <person name="La Scola B."/>
            <person name="Raoult D."/>
        </authorList>
    </citation>
    <scope>NUCLEOTIDE SEQUENCE [LARGE SCALE GENOMIC DNA]</scope>
    <source>
        <strain evidence="2">M4</strain>
    </source>
</reference>
<dbReference type="Proteomes" id="UP000201519">
    <property type="component" value="Segment"/>
</dbReference>
<dbReference type="Proteomes" id="UP000240552">
    <property type="component" value="Segment"/>
</dbReference>
<dbReference type="Pfam" id="PF12796">
    <property type="entry name" value="Ank_2"/>
    <property type="match status" value="1"/>
</dbReference>
<name>A0A0G2Y7Z7_MIMIV</name>
<proteinExistence type="predicted"/>
<keyword evidence="4" id="KW-1185">Reference proteome</keyword>
<evidence type="ECO:0000313" key="5">
    <source>
        <dbReference type="Proteomes" id="UP000240552"/>
    </source>
</evidence>
<evidence type="ECO:0000313" key="4">
    <source>
        <dbReference type="Proteomes" id="UP000201519"/>
    </source>
</evidence>
<evidence type="ECO:0000313" key="1">
    <source>
        <dbReference type="EMBL" id="ADO18172.1"/>
    </source>
</evidence>
<dbReference type="Gene3D" id="1.25.40.20">
    <property type="entry name" value="Ankyrin repeat-containing domain"/>
    <property type="match status" value="1"/>
</dbReference>
<dbReference type="PROSITE" id="PS50297">
    <property type="entry name" value="ANK_REP_REGION"/>
    <property type="match status" value="1"/>
</dbReference>
<reference evidence="1 4" key="2">
    <citation type="journal article" date="2011" name="Virol. J.">
        <title>Breaking the 1000-gene barrier for Mimivirus using ultra-deep genome and transcriptome sequencing.</title>
        <authorList>
            <person name="Legendre M."/>
            <person name="Santini S."/>
            <person name="Rico A."/>
            <person name="Abergel C."/>
            <person name="Claverie J.M."/>
        </authorList>
    </citation>
    <scope>NUCLEOTIDE SEQUENCE [LARGE SCALE GENOMIC DNA]</scope>
</reference>
<organism evidence="1 4">
    <name type="scientific">Acanthamoeba polyphaga mimivirus</name>
    <name type="common">APMV</name>
    <dbReference type="NCBI Taxonomy" id="212035"/>
    <lineage>
        <taxon>Viruses</taxon>
        <taxon>Varidnaviria</taxon>
        <taxon>Bamfordvirae</taxon>
        <taxon>Nucleocytoviricota</taxon>
        <taxon>Megaviricetes</taxon>
        <taxon>Imitervirales</taxon>
        <taxon>Mimiviridae</taxon>
        <taxon>Megamimivirinae</taxon>
        <taxon>Mimivirus</taxon>
        <taxon>Mimivirus bradfordmassiliense</taxon>
    </lineage>
</organism>
<dbReference type="EMBL" id="JN036606">
    <property type="protein sequence ID" value="AEJ34353.1"/>
    <property type="molecule type" value="Genomic_DNA"/>
</dbReference>
<dbReference type="KEGG" id="vg:9924620"/>
<dbReference type="EMBL" id="KM982403">
    <property type="protein sequence ID" value="AKI80684.1"/>
    <property type="molecule type" value="Genomic_DNA"/>
</dbReference>
<dbReference type="GeneID" id="9924620"/>
<evidence type="ECO:0000313" key="2">
    <source>
        <dbReference type="EMBL" id="AEJ34353.1"/>
    </source>
</evidence>
<accession>A0A0G2Y7Z7</accession>
<dbReference type="EMBL" id="HQ336222">
    <property type="protein sequence ID" value="ADO18172.1"/>
    <property type="molecule type" value="Genomic_DNA"/>
</dbReference>
<reference evidence="3 6" key="3">
    <citation type="submission" date="2014-10" db="EMBL/GenBank/DDBJ databases">
        <title>Pan-genome analysis of Brazilian lineage A amoebal mimiviruses.</title>
        <authorList>
            <person name="Assis F.L."/>
            <person name="Abrahao J.S."/>
            <person name="Kroon E.G."/>
            <person name="Dornas F.P."/>
            <person name="Andrade K.R."/>
            <person name="Borato P.V.M."/>
            <person name="Pilotto M.R."/>
            <person name="Benamar S."/>
            <person name="LaScola B."/>
            <person name="Colson P."/>
        </authorList>
    </citation>
    <scope>NUCLEOTIDE SEQUENCE [LARGE SCALE GENOMIC DNA]</scope>
    <source>
        <strain evidence="3 6">Amazonia</strain>
    </source>
</reference>
<dbReference type="InterPro" id="IPR002110">
    <property type="entry name" value="Ankyrin_rpt"/>
</dbReference>